<evidence type="ECO:0000313" key="2">
    <source>
        <dbReference type="Proteomes" id="UP001236652"/>
    </source>
</evidence>
<dbReference type="EMBL" id="CP126446">
    <property type="protein sequence ID" value="WIF99007.1"/>
    <property type="molecule type" value="Genomic_DNA"/>
</dbReference>
<organism evidence="1 2">
    <name type="scientific">Pontibacillus chungwhensis</name>
    <dbReference type="NCBI Taxonomy" id="265426"/>
    <lineage>
        <taxon>Bacteria</taxon>
        <taxon>Bacillati</taxon>
        <taxon>Bacillota</taxon>
        <taxon>Bacilli</taxon>
        <taxon>Bacillales</taxon>
        <taxon>Bacillaceae</taxon>
        <taxon>Pontibacillus</taxon>
    </lineage>
</organism>
<dbReference type="Proteomes" id="UP001236652">
    <property type="component" value="Chromosome"/>
</dbReference>
<dbReference type="Gene3D" id="3.40.50.720">
    <property type="entry name" value="NAD(P)-binding Rossmann-like Domain"/>
    <property type="match status" value="1"/>
</dbReference>
<keyword evidence="2" id="KW-1185">Reference proteome</keyword>
<dbReference type="InterPro" id="IPR036291">
    <property type="entry name" value="NAD(P)-bd_dom_sf"/>
</dbReference>
<name>A0ABY8UZR6_9BACI</name>
<sequence length="195" mass="22263">MAYLLSGCFHWIGYHLTEALLNEGETVIGVDSDWNEQKEWLSLYVGRNASFHLLDSVGDVKDSMLDEDLVVVHIGGEKEIKDPKIPITFEWIIEVGKKNHEEHPVLYAKEVYGPWMPHPVKPTSAEALYVDDFIRGILEVIEQGEKKDFVEILPSSQGGSGGQGASWFVEETMNQKEGWQRVLTHQEQFPNYYKL</sequence>
<evidence type="ECO:0000313" key="1">
    <source>
        <dbReference type="EMBL" id="WIF99007.1"/>
    </source>
</evidence>
<accession>A0ABY8UZR6</accession>
<dbReference type="RefSeq" id="WP_231418418.1">
    <property type="nucleotide sequence ID" value="NZ_CP126446.1"/>
</dbReference>
<dbReference type="SUPFAM" id="SSF51735">
    <property type="entry name" value="NAD(P)-binding Rossmann-fold domains"/>
    <property type="match status" value="1"/>
</dbReference>
<reference evidence="1 2" key="1">
    <citation type="submission" date="2023-05" db="EMBL/GenBank/DDBJ databases">
        <title>Comparative genomics reveals the evidence of polycyclic aromatic hydrocarbons degradation in moderately halophilic genus Pontibacillus.</title>
        <authorList>
            <person name="Yang H."/>
            <person name="Qian Z."/>
        </authorList>
    </citation>
    <scope>NUCLEOTIDE SEQUENCE [LARGE SCALE GENOMIC DNA]</scope>
    <source>
        <strain evidence="2">HN14</strain>
    </source>
</reference>
<protein>
    <submittedName>
        <fullName evidence="1">Uncharacterized protein</fullName>
    </submittedName>
</protein>
<proteinExistence type="predicted"/>
<gene>
    <name evidence="1" type="ORF">QNI29_04955</name>
</gene>